<accession>A0A2L0ENU9</accession>
<evidence type="ECO:0000313" key="7">
    <source>
        <dbReference type="Proteomes" id="UP000238348"/>
    </source>
</evidence>
<feature type="domain" description="SsuA/THI5-like" evidence="5">
    <location>
        <begin position="83"/>
        <end position="286"/>
    </location>
</feature>
<dbReference type="PANTHER" id="PTHR30024">
    <property type="entry name" value="ALIPHATIC SULFONATES-BINDING PROTEIN-RELATED"/>
    <property type="match status" value="1"/>
</dbReference>
<evidence type="ECO:0000256" key="2">
    <source>
        <dbReference type="ARBA" id="ARBA00010742"/>
    </source>
</evidence>
<evidence type="ECO:0000256" key="3">
    <source>
        <dbReference type="ARBA" id="ARBA00022729"/>
    </source>
</evidence>
<proteinExistence type="inferred from homology"/>
<dbReference type="InterPro" id="IPR015168">
    <property type="entry name" value="SsuA/THI5"/>
</dbReference>
<dbReference type="GO" id="GO:0042597">
    <property type="term" value="C:periplasmic space"/>
    <property type="evidence" value="ECO:0007669"/>
    <property type="project" value="UniProtKB-SubCell"/>
</dbReference>
<evidence type="ECO:0000313" key="6">
    <source>
        <dbReference type="EMBL" id="AUX40969.1"/>
    </source>
</evidence>
<dbReference type="SUPFAM" id="SSF53850">
    <property type="entry name" value="Periplasmic binding protein-like II"/>
    <property type="match status" value="1"/>
</dbReference>
<reference evidence="6 7" key="1">
    <citation type="submission" date="2015-09" db="EMBL/GenBank/DDBJ databases">
        <title>Sorangium comparison.</title>
        <authorList>
            <person name="Zaburannyi N."/>
            <person name="Bunk B."/>
            <person name="Overmann J."/>
            <person name="Mueller R."/>
        </authorList>
    </citation>
    <scope>NUCLEOTIDE SEQUENCE [LARGE SCALE GENOMIC DNA]</scope>
    <source>
        <strain evidence="6 7">So ce26</strain>
    </source>
</reference>
<dbReference type="Pfam" id="PF09084">
    <property type="entry name" value="NMT1"/>
    <property type="match status" value="1"/>
</dbReference>
<sequence>MERGVRRAPVGGAAGARRASRRHEGFMTDERPSGLGRIISLLAAAALLVLASACQPDRPLDGEGGAKRRPLRFSHGYWVGYFPLSIAEEKGFFDQQGVDVELVFNTDLYGMISDFTAGKVDGLPWTMDVVVRVLAKEPDVRVVLYSGQTAGADVIMARPGIEAVADLKGKKIAAKTGAMGEMLVGEMLERHGLALDDVTLVNTRETDVASHLLNDTVQAGHTWEPYVTQVAKAGAKALFSSKETPGLFADFTLFRGAVVRERPDEIRAFLRAWFQAVDYWKAHPEEGNEIIARALKIPVGDISTEGYELFTLEEVRRRFAPGVDPTWLMPLVSKHVDFLIQDGQLGRRPDIKEVFDSSFLPPAVSP</sequence>
<dbReference type="AlphaFoldDB" id="A0A2L0ENU9"/>
<organism evidence="6 7">
    <name type="scientific">Sorangium cellulosum</name>
    <name type="common">Polyangium cellulosum</name>
    <dbReference type="NCBI Taxonomy" id="56"/>
    <lineage>
        <taxon>Bacteria</taxon>
        <taxon>Pseudomonadati</taxon>
        <taxon>Myxococcota</taxon>
        <taxon>Polyangia</taxon>
        <taxon>Polyangiales</taxon>
        <taxon>Polyangiaceae</taxon>
        <taxon>Sorangium</taxon>
    </lineage>
</organism>
<name>A0A2L0ENU9_SORCE</name>
<dbReference type="EMBL" id="CP012673">
    <property type="protein sequence ID" value="AUX40969.1"/>
    <property type="molecule type" value="Genomic_DNA"/>
</dbReference>
<evidence type="ECO:0000259" key="5">
    <source>
        <dbReference type="Pfam" id="PF09084"/>
    </source>
</evidence>
<comment type="subcellular location">
    <subcellularLocation>
        <location evidence="1">Periplasm</location>
    </subcellularLocation>
</comment>
<feature type="compositionally biased region" description="Low complexity" evidence="4">
    <location>
        <begin position="7"/>
        <end position="17"/>
    </location>
</feature>
<dbReference type="Proteomes" id="UP000238348">
    <property type="component" value="Chromosome"/>
</dbReference>
<evidence type="ECO:0000256" key="4">
    <source>
        <dbReference type="SAM" id="MobiDB-lite"/>
    </source>
</evidence>
<comment type="similarity">
    <text evidence="2">Belongs to the bacterial solute-binding protein SsuA/TauA family.</text>
</comment>
<protein>
    <submittedName>
        <fullName evidence="6">Nitrate ABC transporter substrate-binding protein</fullName>
    </submittedName>
</protein>
<gene>
    <name evidence="6" type="ORF">SOCE26_023710</name>
</gene>
<feature type="region of interest" description="Disordered" evidence="4">
    <location>
        <begin position="1"/>
        <end position="28"/>
    </location>
</feature>
<evidence type="ECO:0000256" key="1">
    <source>
        <dbReference type="ARBA" id="ARBA00004418"/>
    </source>
</evidence>
<dbReference type="PANTHER" id="PTHR30024:SF47">
    <property type="entry name" value="TAURINE-BINDING PERIPLASMIC PROTEIN"/>
    <property type="match status" value="1"/>
</dbReference>
<dbReference type="Gene3D" id="3.40.190.10">
    <property type="entry name" value="Periplasmic binding protein-like II"/>
    <property type="match status" value="2"/>
</dbReference>
<keyword evidence="3" id="KW-0732">Signal</keyword>